<organism evidence="3 5">
    <name type="scientific">Agrobacterium vitis</name>
    <name type="common">Rhizobium vitis</name>
    <dbReference type="NCBI Taxonomy" id="373"/>
    <lineage>
        <taxon>Bacteria</taxon>
        <taxon>Pseudomonadati</taxon>
        <taxon>Pseudomonadota</taxon>
        <taxon>Alphaproteobacteria</taxon>
        <taxon>Hyphomicrobiales</taxon>
        <taxon>Rhizobiaceae</taxon>
        <taxon>Rhizobium/Agrobacterium group</taxon>
        <taxon>Agrobacterium</taxon>
    </lineage>
</organism>
<sequence length="191" mass="20932">MSILLAKAIRYTTLACLTGLLSCGAYLGYLRMSGNFHEVIPGEFYRSAQPTAADIKDYAGRYGIRTIVNLRGSSPSPWYAQEVATARELGIDHIDFRMSAAKGLTIDKAEQLVALLKSAPKPILIHCEGGADRSGLASVLYLQQIAGVQEDTAEQQLWPVIYGHVGIPYVTKAYAMDRSWLEFEKAMGIES</sequence>
<evidence type="ECO:0000313" key="4">
    <source>
        <dbReference type="Proteomes" id="UP000436911"/>
    </source>
</evidence>
<gene>
    <name evidence="2" type="ORF">DXT89_09415</name>
    <name evidence="3" type="ORF">GOZ90_10535</name>
</gene>
<reference evidence="2 4" key="1">
    <citation type="submission" date="2018-08" db="EMBL/GenBank/DDBJ databases">
        <title>Genome sequencing of Agrobacterium vitis strain ICMP 10754.</title>
        <authorList>
            <person name="Visnovsky S.B."/>
            <person name="Pitman A.R."/>
        </authorList>
    </citation>
    <scope>NUCLEOTIDE SEQUENCE [LARGE SCALE GENOMIC DNA]</scope>
    <source>
        <strain evidence="2 4">ICMP 10754</strain>
    </source>
</reference>
<accession>A0A368NX96</accession>
<dbReference type="PANTHER" id="PTHR31126">
    <property type="entry name" value="TYROSINE-PROTEIN PHOSPHATASE"/>
    <property type="match status" value="1"/>
</dbReference>
<dbReference type="Gene3D" id="3.90.190.10">
    <property type="entry name" value="Protein tyrosine phosphatase superfamily"/>
    <property type="match status" value="1"/>
</dbReference>
<dbReference type="PROSITE" id="PS51257">
    <property type="entry name" value="PROKAR_LIPOPROTEIN"/>
    <property type="match status" value="1"/>
</dbReference>
<dbReference type="Pfam" id="PF13350">
    <property type="entry name" value="Y_phosphatase3"/>
    <property type="match status" value="1"/>
</dbReference>
<dbReference type="Proteomes" id="UP000436911">
    <property type="component" value="Unassembled WGS sequence"/>
</dbReference>
<dbReference type="EMBL" id="WPHR01000006">
    <property type="protein sequence ID" value="MUZ73119.1"/>
    <property type="molecule type" value="Genomic_DNA"/>
</dbReference>
<dbReference type="EMBL" id="QUSG01000004">
    <property type="protein sequence ID" value="KAA3528245.1"/>
    <property type="molecule type" value="Genomic_DNA"/>
</dbReference>
<dbReference type="PANTHER" id="PTHR31126:SF72">
    <property type="entry name" value="DUAL SPECIFICITY PROTEIN PHOSPHATASE TPBA"/>
    <property type="match status" value="1"/>
</dbReference>
<name>A0A368NX96_AGRVI</name>
<dbReference type="RefSeq" id="WP_060719659.1">
    <property type="nucleotide sequence ID" value="NZ_CP055265.1"/>
</dbReference>
<dbReference type="InterPro" id="IPR029021">
    <property type="entry name" value="Prot-tyrosine_phosphatase-like"/>
</dbReference>
<comment type="similarity">
    <text evidence="1">Belongs to the protein-tyrosine phosphatase family.</text>
</comment>
<dbReference type="AlphaFoldDB" id="A0A368NX96"/>
<dbReference type="Proteomes" id="UP000477951">
    <property type="component" value="Unassembled WGS sequence"/>
</dbReference>
<evidence type="ECO:0000313" key="5">
    <source>
        <dbReference type="Proteomes" id="UP000477951"/>
    </source>
</evidence>
<dbReference type="GO" id="GO:0004721">
    <property type="term" value="F:phosphoprotein phosphatase activity"/>
    <property type="evidence" value="ECO:0007669"/>
    <property type="project" value="InterPro"/>
</dbReference>
<dbReference type="InterPro" id="IPR026893">
    <property type="entry name" value="Tyr/Ser_Pase_IphP-type"/>
</dbReference>
<evidence type="ECO:0000313" key="2">
    <source>
        <dbReference type="EMBL" id="KAA3528245.1"/>
    </source>
</evidence>
<dbReference type="SUPFAM" id="SSF52799">
    <property type="entry name" value="(Phosphotyrosine protein) phosphatases II"/>
    <property type="match status" value="1"/>
</dbReference>
<dbReference type="InterPro" id="IPR016130">
    <property type="entry name" value="Tyr_Pase_AS"/>
</dbReference>
<dbReference type="PROSITE" id="PS00383">
    <property type="entry name" value="TYR_PHOSPHATASE_1"/>
    <property type="match status" value="1"/>
</dbReference>
<evidence type="ECO:0000313" key="3">
    <source>
        <dbReference type="EMBL" id="MUZ73119.1"/>
    </source>
</evidence>
<reference evidence="3 5" key="2">
    <citation type="submission" date="2019-12" db="EMBL/GenBank/DDBJ databases">
        <title>Whole-genome sequencing of Allorhizobium vitis.</title>
        <authorList>
            <person name="Gan H.M."/>
            <person name="Szegedi E."/>
            <person name="Burr T."/>
            <person name="Savka M.A."/>
        </authorList>
    </citation>
    <scope>NUCLEOTIDE SEQUENCE [LARGE SCALE GENOMIC DNA]</scope>
    <source>
        <strain evidence="3 5">CG516</strain>
    </source>
</reference>
<comment type="caution">
    <text evidence="3">The sequence shown here is derived from an EMBL/GenBank/DDBJ whole genome shotgun (WGS) entry which is preliminary data.</text>
</comment>
<dbReference type="OrthoDB" id="9814896at2"/>
<protein>
    <submittedName>
        <fullName evidence="3">Protein tyrosine phosphatase</fullName>
    </submittedName>
</protein>
<evidence type="ECO:0000256" key="1">
    <source>
        <dbReference type="ARBA" id="ARBA00009580"/>
    </source>
</evidence>
<proteinExistence type="inferred from homology"/>
<dbReference type="GeneID" id="60681330"/>